<evidence type="ECO:0000256" key="8">
    <source>
        <dbReference type="ARBA" id="ARBA00022741"/>
    </source>
</evidence>
<dbReference type="EMBL" id="MARB01000005">
    <property type="protein sequence ID" value="ODJ88527.1"/>
    <property type="molecule type" value="Genomic_DNA"/>
</dbReference>
<keyword evidence="13 19" id="KW-0472">Membrane</keyword>
<comment type="subunit">
    <text evidence="14">At low DSF concentrations, interacts with RpfF.</text>
</comment>
<dbReference type="Pfam" id="PF00512">
    <property type="entry name" value="HisKA"/>
    <property type="match status" value="1"/>
</dbReference>
<dbReference type="SMART" id="SM00448">
    <property type="entry name" value="REC"/>
    <property type="match status" value="1"/>
</dbReference>
<dbReference type="Gene3D" id="3.40.50.2300">
    <property type="match status" value="1"/>
</dbReference>
<evidence type="ECO:0000313" key="24">
    <source>
        <dbReference type="Proteomes" id="UP000094769"/>
    </source>
</evidence>
<reference evidence="23 24" key="1">
    <citation type="submission" date="2016-06" db="EMBL/GenBank/DDBJ databases">
        <title>Genome sequence of endosymbiont of Candidatus Endolucinida thiodiazotropha.</title>
        <authorList>
            <person name="Poehlein A."/>
            <person name="Koenig S."/>
            <person name="Heiden S.E."/>
            <person name="Thuermer A."/>
            <person name="Voget S."/>
            <person name="Daniel R."/>
            <person name="Markert S."/>
            <person name="Gros O."/>
            <person name="Schweder T."/>
        </authorList>
    </citation>
    <scope>NUCLEOTIDE SEQUENCE [LARGE SCALE GENOMIC DNA]</scope>
    <source>
        <strain evidence="23 24">COS</strain>
    </source>
</reference>
<dbReference type="OrthoDB" id="6187449at2"/>
<evidence type="ECO:0000256" key="17">
    <source>
        <dbReference type="PROSITE-ProRule" id="PRU00169"/>
    </source>
</evidence>
<keyword evidence="24" id="KW-1185">Reference proteome</keyword>
<dbReference type="PRINTS" id="PR00344">
    <property type="entry name" value="BCTRLSENSOR"/>
</dbReference>
<keyword evidence="6 23" id="KW-0808">Transferase</keyword>
<organism evidence="23 24">
    <name type="scientific">Candidatus Thiodiazotropha endolucinida</name>
    <dbReference type="NCBI Taxonomy" id="1655433"/>
    <lineage>
        <taxon>Bacteria</taxon>
        <taxon>Pseudomonadati</taxon>
        <taxon>Pseudomonadota</taxon>
        <taxon>Gammaproteobacteria</taxon>
        <taxon>Chromatiales</taxon>
        <taxon>Sedimenticolaceae</taxon>
        <taxon>Candidatus Thiodiazotropha</taxon>
    </lineage>
</organism>
<dbReference type="PANTHER" id="PTHR45339:SF1">
    <property type="entry name" value="HYBRID SIGNAL TRANSDUCTION HISTIDINE KINASE J"/>
    <property type="match status" value="1"/>
</dbReference>
<evidence type="ECO:0000313" key="23">
    <source>
        <dbReference type="EMBL" id="ODJ88527.1"/>
    </source>
</evidence>
<dbReference type="Pfam" id="PF00072">
    <property type="entry name" value="Response_reg"/>
    <property type="match status" value="1"/>
</dbReference>
<evidence type="ECO:0000259" key="22">
    <source>
        <dbReference type="PROSITE" id="PS50894"/>
    </source>
</evidence>
<evidence type="ECO:0000259" key="20">
    <source>
        <dbReference type="PROSITE" id="PS50109"/>
    </source>
</evidence>
<accession>A0A7Z1AG38</accession>
<dbReference type="PROSITE" id="PS50109">
    <property type="entry name" value="HIS_KIN"/>
    <property type="match status" value="1"/>
</dbReference>
<dbReference type="SMART" id="SM00388">
    <property type="entry name" value="HisKA"/>
    <property type="match status" value="1"/>
</dbReference>
<dbReference type="InterPro" id="IPR004358">
    <property type="entry name" value="Sig_transdc_His_kin-like_C"/>
</dbReference>
<dbReference type="InterPro" id="IPR011006">
    <property type="entry name" value="CheY-like_superfamily"/>
</dbReference>
<evidence type="ECO:0000256" key="7">
    <source>
        <dbReference type="ARBA" id="ARBA00022692"/>
    </source>
</evidence>
<evidence type="ECO:0000256" key="2">
    <source>
        <dbReference type="ARBA" id="ARBA00004651"/>
    </source>
</evidence>
<dbReference type="InterPro" id="IPR003594">
    <property type="entry name" value="HATPase_dom"/>
</dbReference>
<feature type="compositionally biased region" description="Basic and acidic residues" evidence="18">
    <location>
        <begin position="629"/>
        <end position="658"/>
    </location>
</feature>
<feature type="domain" description="Response regulatory" evidence="21">
    <location>
        <begin position="489"/>
        <end position="609"/>
    </location>
</feature>
<evidence type="ECO:0000256" key="9">
    <source>
        <dbReference type="ARBA" id="ARBA00022777"/>
    </source>
</evidence>
<name>A0A7Z1AG38_9GAMM</name>
<dbReference type="CDD" id="cd00082">
    <property type="entry name" value="HisKA"/>
    <property type="match status" value="1"/>
</dbReference>
<dbReference type="SUPFAM" id="SSF52172">
    <property type="entry name" value="CheY-like"/>
    <property type="match status" value="1"/>
</dbReference>
<keyword evidence="9 23" id="KW-0418">Kinase</keyword>
<dbReference type="GO" id="GO:0005524">
    <property type="term" value="F:ATP binding"/>
    <property type="evidence" value="ECO:0007669"/>
    <property type="project" value="UniProtKB-KW"/>
</dbReference>
<dbReference type="FunFam" id="3.30.565.10:FF:000010">
    <property type="entry name" value="Sensor histidine kinase RcsC"/>
    <property type="match status" value="1"/>
</dbReference>
<evidence type="ECO:0000256" key="5">
    <source>
        <dbReference type="ARBA" id="ARBA00022553"/>
    </source>
</evidence>
<feature type="domain" description="HPt" evidence="22">
    <location>
        <begin position="850"/>
        <end position="947"/>
    </location>
</feature>
<feature type="transmembrane region" description="Helical" evidence="19">
    <location>
        <begin position="18"/>
        <end position="40"/>
    </location>
</feature>
<feature type="region of interest" description="Disordered" evidence="18">
    <location>
        <begin position="814"/>
        <end position="833"/>
    </location>
</feature>
<feature type="transmembrane region" description="Helical" evidence="19">
    <location>
        <begin position="124"/>
        <end position="152"/>
    </location>
</feature>
<dbReference type="Gene3D" id="1.10.287.130">
    <property type="match status" value="1"/>
</dbReference>
<feature type="transmembrane region" description="Helical" evidence="19">
    <location>
        <begin position="83"/>
        <end position="104"/>
    </location>
</feature>
<dbReference type="EC" id="2.7.13.3" evidence="3"/>
<feature type="compositionally biased region" description="Low complexity" evidence="18">
    <location>
        <begin position="820"/>
        <end position="831"/>
    </location>
</feature>
<feature type="transmembrane region" description="Helical" evidence="19">
    <location>
        <begin position="46"/>
        <end position="71"/>
    </location>
</feature>
<dbReference type="SUPFAM" id="SSF47226">
    <property type="entry name" value="Histidine-containing phosphotransfer domain, HPT domain"/>
    <property type="match status" value="1"/>
</dbReference>
<keyword evidence="8" id="KW-0547">Nucleotide-binding</keyword>
<dbReference type="PROSITE" id="PS50894">
    <property type="entry name" value="HPT"/>
    <property type="match status" value="1"/>
</dbReference>
<dbReference type="InterPro" id="IPR008207">
    <property type="entry name" value="Sig_transdc_His_kin_Hpt_dom"/>
</dbReference>
<evidence type="ECO:0000259" key="21">
    <source>
        <dbReference type="PROSITE" id="PS50110"/>
    </source>
</evidence>
<dbReference type="InterPro" id="IPR003661">
    <property type="entry name" value="HisK_dim/P_dom"/>
</dbReference>
<evidence type="ECO:0000256" key="3">
    <source>
        <dbReference type="ARBA" id="ARBA00012438"/>
    </source>
</evidence>
<keyword evidence="11 19" id="KW-1133">Transmembrane helix</keyword>
<evidence type="ECO:0000256" key="6">
    <source>
        <dbReference type="ARBA" id="ARBA00022679"/>
    </source>
</evidence>
<proteinExistence type="predicted"/>
<sequence>MTDPNEEAIKIKKERVRLLYANGTTLIIANLIAGLIFFYLNRAWEIPLGLIWGGLLTVVLVGQTVLTLIVRRSALERIQMWRYALLPGIFMLGLLWAAALIHLLTHPMETDYLVIDLVLIGTVFLLTALLLTIDTFFSIIFVLTASALVFLSISGNKDLVSDEFLIGMIAYALALLILSAWMMVYQQGFLLLAANRVLLHERMVASETELSEMRSRLIVENDQRQTVEQELFLAKEAAESANLAKSEFLATMSHEIRTPLNGILPILEMLLETKLNGEQKQFVTTALNSSQVLLSIINDILDFSKIEAGKLDLEFIDVTLKDVVSQVTSLMKNAADRRSLKLSYNIARDVPRTVRGDPIRLRQILTNLVSNAVKFTEKGEVSVEVSTRQSTRTEVELLFAVRDTGMGMSDEHVQRLFEPFSQADASTTRKHGGTGLGLVICKRLTELMGGRIGVKSQIGRGSYFWFILPMRKSLQEIPSSRRNLNDIRTLLLAEKNSSEIKVLANSLKELGMILEQTDDQYDALSKLKTSANLGASWRYELLVIDADFTSVNLLQVVNSAREIAHMRDVNVLAINVPEESIETLEGLSIECLSSSGRSKDIKQRLYRIFDVEQISTASATPEEIPVPRLPDDHLNWLDKQGGEESIRQPGSEREEDREAMMQHTQLAGRVLVVEDNPVNQAVVKKMLEKAGLSPITANDGMEAMEAMHQEQFDVVLMDCQMPRMDGYEATEAIRDREATHGLMRTPVIAMTANAMAGDREKCLAVGMDDYLSKPVKPAQLENMLRQWLPMEEMIGQAEERLVVEQVSGGEEISMESIDTSSESLQSEGDSSMPVSGMIDRTVLEELYEIMEDEFVSVLESYLKSAPGLMHGIRDAVKDRDMDALVKSAHPLKSSSANVGAMELSILARELEFKGRQNDTSGLVSNYNQTADVYRRTISELKTIIDRGSIH</sequence>
<dbReference type="AlphaFoldDB" id="A0A7Z1AG38"/>
<dbReference type="PANTHER" id="PTHR45339">
    <property type="entry name" value="HYBRID SIGNAL TRANSDUCTION HISTIDINE KINASE J"/>
    <property type="match status" value="1"/>
</dbReference>
<dbReference type="SUPFAM" id="SSF47384">
    <property type="entry name" value="Homodimeric domain of signal transducing histidine kinase"/>
    <property type="match status" value="1"/>
</dbReference>
<dbReference type="Pfam" id="PF02518">
    <property type="entry name" value="HATPase_c"/>
    <property type="match status" value="1"/>
</dbReference>
<dbReference type="SMART" id="SM00387">
    <property type="entry name" value="HATPase_c"/>
    <property type="match status" value="1"/>
</dbReference>
<feature type="transmembrane region" description="Helical" evidence="19">
    <location>
        <begin position="164"/>
        <end position="184"/>
    </location>
</feature>
<comment type="caution">
    <text evidence="23">The sequence shown here is derived from an EMBL/GenBank/DDBJ whole genome shotgun (WGS) entry which is preliminary data.</text>
</comment>
<keyword evidence="12" id="KW-0902">Two-component regulatory system</keyword>
<dbReference type="RefSeq" id="WP_069121828.1">
    <property type="nucleotide sequence ID" value="NZ_MARB01000005.1"/>
</dbReference>
<evidence type="ECO:0000256" key="10">
    <source>
        <dbReference type="ARBA" id="ARBA00022840"/>
    </source>
</evidence>
<dbReference type="Pfam" id="PF01627">
    <property type="entry name" value="Hpt"/>
    <property type="match status" value="1"/>
</dbReference>
<dbReference type="InterPro" id="IPR036890">
    <property type="entry name" value="HATPase_C_sf"/>
</dbReference>
<dbReference type="SUPFAM" id="SSF55874">
    <property type="entry name" value="ATPase domain of HSP90 chaperone/DNA topoisomerase II/histidine kinase"/>
    <property type="match status" value="1"/>
</dbReference>
<evidence type="ECO:0000256" key="13">
    <source>
        <dbReference type="ARBA" id="ARBA00023136"/>
    </source>
</evidence>
<keyword evidence="4" id="KW-1003">Cell membrane</keyword>
<feature type="modified residue" description="4-aspartylphosphate" evidence="17">
    <location>
        <position position="718"/>
    </location>
</feature>
<dbReference type="Gene3D" id="3.30.565.10">
    <property type="entry name" value="Histidine kinase-like ATPase, C-terminal domain"/>
    <property type="match status" value="1"/>
</dbReference>
<dbReference type="SMART" id="SM00073">
    <property type="entry name" value="HPT"/>
    <property type="match status" value="1"/>
</dbReference>
<feature type="domain" description="Histidine kinase" evidence="20">
    <location>
        <begin position="251"/>
        <end position="472"/>
    </location>
</feature>
<dbReference type="InterPro" id="IPR005467">
    <property type="entry name" value="His_kinase_dom"/>
</dbReference>
<keyword evidence="5 17" id="KW-0597">Phosphoprotein</keyword>
<dbReference type="Proteomes" id="UP000094769">
    <property type="component" value="Unassembled WGS sequence"/>
</dbReference>
<evidence type="ECO:0000256" key="18">
    <source>
        <dbReference type="SAM" id="MobiDB-lite"/>
    </source>
</evidence>
<feature type="modified residue" description="4-aspartylphosphate" evidence="17">
    <location>
        <position position="545"/>
    </location>
</feature>
<evidence type="ECO:0000256" key="16">
    <source>
        <dbReference type="PROSITE-ProRule" id="PRU00110"/>
    </source>
</evidence>
<evidence type="ECO:0000256" key="12">
    <source>
        <dbReference type="ARBA" id="ARBA00023012"/>
    </source>
</evidence>
<feature type="domain" description="Response regulatory" evidence="21">
    <location>
        <begin position="669"/>
        <end position="788"/>
    </location>
</feature>
<dbReference type="InterPro" id="IPR001789">
    <property type="entry name" value="Sig_transdc_resp-reg_receiver"/>
</dbReference>
<evidence type="ECO:0000256" key="14">
    <source>
        <dbReference type="ARBA" id="ARBA00064003"/>
    </source>
</evidence>
<evidence type="ECO:0000256" key="4">
    <source>
        <dbReference type="ARBA" id="ARBA00022475"/>
    </source>
</evidence>
<dbReference type="CDD" id="cd16922">
    <property type="entry name" value="HATPase_EvgS-ArcB-TorS-like"/>
    <property type="match status" value="1"/>
</dbReference>
<feature type="region of interest" description="Disordered" evidence="18">
    <location>
        <begin position="621"/>
        <end position="658"/>
    </location>
</feature>
<dbReference type="GO" id="GO:0005886">
    <property type="term" value="C:plasma membrane"/>
    <property type="evidence" value="ECO:0007669"/>
    <property type="project" value="UniProtKB-SubCell"/>
</dbReference>
<dbReference type="FunFam" id="1.10.287.130:FF:000002">
    <property type="entry name" value="Two-component osmosensing histidine kinase"/>
    <property type="match status" value="1"/>
</dbReference>
<dbReference type="PROSITE" id="PS50110">
    <property type="entry name" value="RESPONSE_REGULATORY"/>
    <property type="match status" value="2"/>
</dbReference>
<keyword evidence="7 19" id="KW-0812">Transmembrane</keyword>
<comment type="subcellular location">
    <subcellularLocation>
        <location evidence="2">Cell membrane</location>
        <topology evidence="2">Multi-pass membrane protein</topology>
    </subcellularLocation>
</comment>
<feature type="modified residue" description="Phosphohistidine" evidence="16">
    <location>
        <position position="889"/>
    </location>
</feature>
<dbReference type="GO" id="GO:0000155">
    <property type="term" value="F:phosphorelay sensor kinase activity"/>
    <property type="evidence" value="ECO:0007669"/>
    <property type="project" value="InterPro"/>
</dbReference>
<dbReference type="InterPro" id="IPR036641">
    <property type="entry name" value="HPT_dom_sf"/>
</dbReference>
<keyword evidence="10" id="KW-0067">ATP-binding</keyword>
<dbReference type="InterPro" id="IPR036097">
    <property type="entry name" value="HisK_dim/P_sf"/>
</dbReference>
<dbReference type="CDD" id="cd17546">
    <property type="entry name" value="REC_hyHK_CKI1_RcsC-like"/>
    <property type="match status" value="1"/>
</dbReference>
<evidence type="ECO:0000256" key="11">
    <source>
        <dbReference type="ARBA" id="ARBA00022989"/>
    </source>
</evidence>
<comment type="catalytic activity">
    <reaction evidence="1">
        <text>ATP + protein L-histidine = ADP + protein N-phospho-L-histidine.</text>
        <dbReference type="EC" id="2.7.13.3"/>
    </reaction>
</comment>
<evidence type="ECO:0000256" key="1">
    <source>
        <dbReference type="ARBA" id="ARBA00000085"/>
    </source>
</evidence>
<evidence type="ECO:0000256" key="15">
    <source>
        <dbReference type="ARBA" id="ARBA00068150"/>
    </source>
</evidence>
<protein>
    <recommendedName>
        <fullName evidence="15">Sensory/regulatory protein RpfC</fullName>
        <ecNumber evidence="3">2.7.13.3</ecNumber>
    </recommendedName>
</protein>
<evidence type="ECO:0000256" key="19">
    <source>
        <dbReference type="SAM" id="Phobius"/>
    </source>
</evidence>
<dbReference type="Gene3D" id="1.20.120.160">
    <property type="entry name" value="HPT domain"/>
    <property type="match status" value="1"/>
</dbReference>
<gene>
    <name evidence="23" type="primary">rcsC</name>
    <name evidence="23" type="ORF">CODIS_10730</name>
</gene>